<organism evidence="2 3">
    <name type="scientific">Heterodera schachtii</name>
    <name type="common">Sugarbeet cyst nematode worm</name>
    <name type="synonym">Tylenchus schachtii</name>
    <dbReference type="NCBI Taxonomy" id="97005"/>
    <lineage>
        <taxon>Eukaryota</taxon>
        <taxon>Metazoa</taxon>
        <taxon>Ecdysozoa</taxon>
        <taxon>Nematoda</taxon>
        <taxon>Chromadorea</taxon>
        <taxon>Rhabditida</taxon>
        <taxon>Tylenchina</taxon>
        <taxon>Tylenchomorpha</taxon>
        <taxon>Tylenchoidea</taxon>
        <taxon>Heteroderidae</taxon>
        <taxon>Heteroderinae</taxon>
        <taxon>Heterodera</taxon>
    </lineage>
</organism>
<evidence type="ECO:0000313" key="3">
    <source>
        <dbReference type="Proteomes" id="UP001620645"/>
    </source>
</evidence>
<dbReference type="AlphaFoldDB" id="A0ABD2JBX9"/>
<sequence>MLKPTPTECYRPSTTIGHECPPPGAHLSARPPYASKAPEGTTRGTRRVSQQTFICGSDSARLSQNAPMGRETASASKPHDWEQL</sequence>
<name>A0ABD2JBX9_HETSC</name>
<feature type="compositionally biased region" description="Polar residues" evidence="1">
    <location>
        <begin position="47"/>
        <end position="66"/>
    </location>
</feature>
<evidence type="ECO:0000256" key="1">
    <source>
        <dbReference type="SAM" id="MobiDB-lite"/>
    </source>
</evidence>
<dbReference type="Proteomes" id="UP001620645">
    <property type="component" value="Unassembled WGS sequence"/>
</dbReference>
<proteinExistence type="predicted"/>
<evidence type="ECO:0000313" key="2">
    <source>
        <dbReference type="EMBL" id="KAL3088044.1"/>
    </source>
</evidence>
<gene>
    <name evidence="2" type="ORF">niasHS_009330</name>
</gene>
<protein>
    <submittedName>
        <fullName evidence="2">Uncharacterized protein</fullName>
    </submittedName>
</protein>
<accession>A0ABD2JBX9</accession>
<comment type="caution">
    <text evidence="2">The sequence shown here is derived from an EMBL/GenBank/DDBJ whole genome shotgun (WGS) entry which is preliminary data.</text>
</comment>
<keyword evidence="3" id="KW-1185">Reference proteome</keyword>
<dbReference type="EMBL" id="JBICCN010000168">
    <property type="protein sequence ID" value="KAL3088044.1"/>
    <property type="molecule type" value="Genomic_DNA"/>
</dbReference>
<feature type="region of interest" description="Disordered" evidence="1">
    <location>
        <begin position="1"/>
        <end position="84"/>
    </location>
</feature>
<reference evidence="2 3" key="1">
    <citation type="submission" date="2024-10" db="EMBL/GenBank/DDBJ databases">
        <authorList>
            <person name="Kim D."/>
        </authorList>
    </citation>
    <scope>NUCLEOTIDE SEQUENCE [LARGE SCALE GENOMIC DNA]</scope>
    <source>
        <strain evidence="2">Taebaek</strain>
    </source>
</reference>